<dbReference type="GO" id="GO:0016324">
    <property type="term" value="C:apical plasma membrane"/>
    <property type="evidence" value="ECO:0007669"/>
    <property type="project" value="UniProtKB-SubCell"/>
</dbReference>
<comment type="catalytic activity">
    <reaction evidence="14">
        <text>sulfate(out) + 2 chloride(in) = sulfate(in) + 2 chloride(out)</text>
        <dbReference type="Rhea" id="RHEA:75091"/>
        <dbReference type="ChEBI" id="CHEBI:16189"/>
        <dbReference type="ChEBI" id="CHEBI:17996"/>
    </reaction>
</comment>
<keyword evidence="9 20" id="KW-0472">Membrane</keyword>
<dbReference type="NCBIfam" id="TIGR00815">
    <property type="entry name" value="sulP"/>
    <property type="match status" value="1"/>
</dbReference>
<evidence type="ECO:0000256" key="10">
    <source>
        <dbReference type="ARBA" id="ARBA00023180"/>
    </source>
</evidence>
<keyword evidence="7 20" id="KW-0812">Transmembrane</keyword>
<dbReference type="Gene3D" id="3.30.750.24">
    <property type="entry name" value="STAS domain"/>
    <property type="match status" value="1"/>
</dbReference>
<evidence type="ECO:0000256" key="13">
    <source>
        <dbReference type="ARBA" id="ARBA00036514"/>
    </source>
</evidence>
<reference evidence="22" key="2">
    <citation type="submission" date="2025-09" db="UniProtKB">
        <authorList>
            <consortium name="Ensembl"/>
        </authorList>
    </citation>
    <scope>IDENTIFICATION</scope>
</reference>
<evidence type="ECO:0000256" key="19">
    <source>
        <dbReference type="SAM" id="MobiDB-lite"/>
    </source>
</evidence>
<evidence type="ECO:0000256" key="3">
    <source>
        <dbReference type="ARBA" id="ARBA00017873"/>
    </source>
</evidence>
<evidence type="ECO:0000256" key="8">
    <source>
        <dbReference type="ARBA" id="ARBA00022989"/>
    </source>
</evidence>
<dbReference type="InterPro" id="IPR011547">
    <property type="entry name" value="SLC26A/SulP_dom"/>
</dbReference>
<sequence>MPGGPVECVSAEVPWPVNLVFSLGRRPKQLSPEMSLKHTERDGPPPRDPVEGGGQCRPPSRVRVEHEEESGADLKQFGTEEHCRPHPRICLEPLERRKAGLRQLVLRKLRKSCRCSQARAKSVVFGFFPVLRWLPKYDVRENMLGDVMSGLIVGVLLVPQSIAYSLLAGQEPIYGLYTSFFASIIYFLLGTSRHISVGIFGVLCLMVGEVVDRELASAGYDAAHGPALGTAPNGSAFLNRTADAVCDKSCYAIRVGSTVTFMAGVYQVAMGFFQVGFVSVYLSDALLSGFVTGASFTILTSQAKYLLGLSLPRSSGAGSLLATWAHIFRNIHKTNLCDLVTSLLCLLVLVPTKELNERFKAKLKAPVPMELLVVVAATLASHFGKLSEKYNTSVAGHIPTGFMPPSAPAWELVPRLAVDAVAISTIGFAITVSLSEMFAKKHGYTVRANQEMCAIGFCNVVPAFFHCFTASAALAKTLVKESTGCQTQVSAVVTALVLLLVLSVIAPLFHSLQRCVLAVVTVVNLRGALLKFKDLPDMWRVSRMDTVTWFATMLSSALISTEIGLLVGVCFSMFCVILRTQKPQTALLGSVRESETFESTSAYRNLQAKAGVKVFRFVAPLCYINKEYFKSALYKKTVNPVLVQAARKKAAKRKLRREEAALSGAQDEVSLRPPPDPPELRAVVIDCSAVQFLDTAGIRTLKEVRRDYEAIGVQVLLAQCNPSVRQSLARGEYCTQEEENLLFYSVYEAVNFAEDVEAQKGICVSNGLSFSSG</sequence>
<keyword evidence="10" id="KW-0325">Glycoprotein</keyword>
<dbReference type="FunFam" id="3.30.750.24:FF:000015">
    <property type="entry name" value="Sulfate transporter"/>
    <property type="match status" value="1"/>
</dbReference>
<reference evidence="22" key="1">
    <citation type="submission" date="2025-08" db="UniProtKB">
        <authorList>
            <consortium name="Ensembl"/>
        </authorList>
    </citation>
    <scope>IDENTIFICATION</scope>
</reference>
<feature type="region of interest" description="Disordered" evidence="19">
    <location>
        <begin position="26"/>
        <end position="71"/>
    </location>
</feature>
<evidence type="ECO:0000256" key="7">
    <source>
        <dbReference type="ARBA" id="ARBA00022692"/>
    </source>
</evidence>
<evidence type="ECO:0000256" key="14">
    <source>
        <dbReference type="ARBA" id="ARBA00050413"/>
    </source>
</evidence>
<keyword evidence="23" id="KW-1185">Reference proteome</keyword>
<evidence type="ECO:0000256" key="17">
    <source>
        <dbReference type="ARBA" id="ARBA00051868"/>
    </source>
</evidence>
<name>A0A8C3W229_9CETA</name>
<dbReference type="Pfam" id="PF00916">
    <property type="entry name" value="Sulfate_transp"/>
    <property type="match status" value="1"/>
</dbReference>
<feature type="compositionally biased region" description="Basic and acidic residues" evidence="19">
    <location>
        <begin position="35"/>
        <end position="50"/>
    </location>
</feature>
<feature type="transmembrane region" description="Helical" evidence="20">
    <location>
        <begin position="258"/>
        <end position="281"/>
    </location>
</feature>
<organism evidence="22 23">
    <name type="scientific">Catagonus wagneri</name>
    <name type="common">Chacoan peccary</name>
    <dbReference type="NCBI Taxonomy" id="51154"/>
    <lineage>
        <taxon>Eukaryota</taxon>
        <taxon>Metazoa</taxon>
        <taxon>Chordata</taxon>
        <taxon>Craniata</taxon>
        <taxon>Vertebrata</taxon>
        <taxon>Euteleostomi</taxon>
        <taxon>Mammalia</taxon>
        <taxon>Eutheria</taxon>
        <taxon>Laurasiatheria</taxon>
        <taxon>Artiodactyla</taxon>
        <taxon>Suina</taxon>
        <taxon>Tayassuidae</taxon>
        <taxon>Catagonus</taxon>
    </lineage>
</organism>
<dbReference type="InterPro" id="IPR002645">
    <property type="entry name" value="STAS_dom"/>
</dbReference>
<evidence type="ECO:0000256" key="18">
    <source>
        <dbReference type="ARBA" id="ARBA00055976"/>
    </source>
</evidence>
<evidence type="ECO:0000256" key="12">
    <source>
        <dbReference type="ARBA" id="ARBA00036469"/>
    </source>
</evidence>
<dbReference type="PROSITE" id="PS50801">
    <property type="entry name" value="STAS"/>
    <property type="match status" value="1"/>
</dbReference>
<comment type="catalytic activity">
    <reaction evidence="17">
        <text>oxalate(out) + 2 chloride(in) = oxalate(in) + 2 chloride(out)</text>
        <dbReference type="Rhea" id="RHEA:75095"/>
        <dbReference type="ChEBI" id="CHEBI:17996"/>
        <dbReference type="ChEBI" id="CHEBI:30623"/>
    </reaction>
</comment>
<evidence type="ECO:0000256" key="1">
    <source>
        <dbReference type="ARBA" id="ARBA00004424"/>
    </source>
</evidence>
<feature type="domain" description="STAS" evidence="21">
    <location>
        <begin position="602"/>
        <end position="753"/>
    </location>
</feature>
<evidence type="ECO:0000256" key="9">
    <source>
        <dbReference type="ARBA" id="ARBA00023136"/>
    </source>
</evidence>
<comment type="catalytic activity">
    <reaction evidence="13">
        <text>oxalate(in) + sulfate(out) = oxalate(out) + sulfate(in)</text>
        <dbReference type="Rhea" id="RHEA:72275"/>
        <dbReference type="ChEBI" id="CHEBI:16189"/>
        <dbReference type="ChEBI" id="CHEBI:30623"/>
    </reaction>
</comment>
<evidence type="ECO:0000256" key="5">
    <source>
        <dbReference type="ARBA" id="ARBA00022475"/>
    </source>
</evidence>
<dbReference type="GeneTree" id="ENSGT01150000286920"/>
<dbReference type="GO" id="GO:0008271">
    <property type="term" value="F:secondary active sulfate transmembrane transporter activity"/>
    <property type="evidence" value="ECO:0007669"/>
    <property type="project" value="InterPro"/>
</dbReference>
<feature type="transmembrane region" description="Helical" evidence="20">
    <location>
        <begin position="287"/>
        <end position="307"/>
    </location>
</feature>
<evidence type="ECO:0000256" key="11">
    <source>
        <dbReference type="ARBA" id="ARBA00030135"/>
    </source>
</evidence>
<feature type="transmembrane region" description="Helical" evidence="20">
    <location>
        <begin position="453"/>
        <end position="475"/>
    </location>
</feature>
<feature type="transmembrane region" description="Helical" evidence="20">
    <location>
        <begin position="147"/>
        <end position="167"/>
    </location>
</feature>
<comment type="catalytic activity">
    <reaction evidence="12">
        <text>bromide(in) + chloride(out) = bromide(out) + chloride(in)</text>
        <dbReference type="Rhea" id="RHEA:75335"/>
        <dbReference type="ChEBI" id="CHEBI:15858"/>
        <dbReference type="ChEBI" id="CHEBI:17996"/>
    </reaction>
</comment>
<dbReference type="AlphaFoldDB" id="A0A8C3W229"/>
<comment type="catalytic activity">
    <reaction evidence="16">
        <text>nitrate(in) + chloride(out) = nitrate(out) + chloride(in)</text>
        <dbReference type="Rhea" id="RHEA:75339"/>
        <dbReference type="ChEBI" id="CHEBI:17632"/>
        <dbReference type="ChEBI" id="CHEBI:17996"/>
    </reaction>
</comment>
<evidence type="ECO:0000313" key="22">
    <source>
        <dbReference type="Ensembl" id="ENSCWAP00000007977.1"/>
    </source>
</evidence>
<accession>A0A8C3W229</accession>
<evidence type="ECO:0000259" key="21">
    <source>
        <dbReference type="PROSITE" id="PS50801"/>
    </source>
</evidence>
<keyword evidence="6" id="KW-0597">Phosphoprotein</keyword>
<comment type="function">
    <text evidence="18">Sulfate transporter which mediates sulfate uptake into chondrocytes in order to maintain adequate sulfation of proteoglycans which is needed for cartilage development. Mediates electroneutral anion exchange of sulfate ions for oxalate ions, sulfate and oxalate ions for chloride and/or hydroxyl ions and chloride ions for bromide, iodide and nitrate ions. The coupling of sulfate transport to both hydroxyl and chloride ions likely serves to ensure transport at both acidic pH when most sulfate uptake is mediated by sulfate-hydroxide exchange and alkaline pH when most sulfate uptake is mediated by sulfate-chloride exchange. Essential for chondrocyte proliferation, differentiation and cell size expansion.</text>
</comment>
<dbReference type="InterPro" id="IPR018045">
    <property type="entry name" value="S04_transporter_CS"/>
</dbReference>
<feature type="transmembrane region" description="Helical" evidence="20">
    <location>
        <begin position="552"/>
        <end position="578"/>
    </location>
</feature>
<dbReference type="GO" id="GO:0035988">
    <property type="term" value="P:chondrocyte proliferation"/>
    <property type="evidence" value="ECO:0007669"/>
    <property type="project" value="Ensembl"/>
</dbReference>
<feature type="transmembrane region" description="Helical" evidence="20">
    <location>
        <begin position="412"/>
        <end position="432"/>
    </location>
</feature>
<dbReference type="GO" id="GO:0005452">
    <property type="term" value="F:solute:inorganic anion antiporter activity"/>
    <property type="evidence" value="ECO:0007669"/>
    <property type="project" value="Ensembl"/>
</dbReference>
<dbReference type="PANTHER" id="PTHR11814">
    <property type="entry name" value="SULFATE TRANSPORTER"/>
    <property type="match status" value="1"/>
</dbReference>
<feature type="transmembrane region" description="Helical" evidence="20">
    <location>
        <begin position="487"/>
        <end position="508"/>
    </location>
</feature>
<dbReference type="PROSITE" id="PS01130">
    <property type="entry name" value="SLC26A"/>
    <property type="match status" value="1"/>
</dbReference>
<evidence type="ECO:0000256" key="4">
    <source>
        <dbReference type="ARBA" id="ARBA00022448"/>
    </source>
</evidence>
<protein>
    <recommendedName>
        <fullName evidence="3">Sulfate transporter</fullName>
    </recommendedName>
    <alternativeName>
        <fullName evidence="11">Solute carrier family 26 member 2</fullName>
    </alternativeName>
</protein>
<comment type="catalytic activity">
    <reaction evidence="15">
        <text>iodide(in) + chloride(out) = iodide(out) + chloride(in)</text>
        <dbReference type="Rhea" id="RHEA:72379"/>
        <dbReference type="ChEBI" id="CHEBI:16382"/>
        <dbReference type="ChEBI" id="CHEBI:17996"/>
    </reaction>
</comment>
<dbReference type="InterPro" id="IPR001902">
    <property type="entry name" value="SLC26A/SulP_fam"/>
</dbReference>
<evidence type="ECO:0000313" key="23">
    <source>
        <dbReference type="Proteomes" id="UP000694540"/>
    </source>
</evidence>
<dbReference type="InterPro" id="IPR036513">
    <property type="entry name" value="STAS_dom_sf"/>
</dbReference>
<feature type="transmembrane region" description="Helical" evidence="20">
    <location>
        <begin position="173"/>
        <end position="189"/>
    </location>
</feature>
<evidence type="ECO:0000256" key="16">
    <source>
        <dbReference type="ARBA" id="ARBA00051523"/>
    </source>
</evidence>
<comment type="similarity">
    <text evidence="2">Belongs to the SLC26A/SulP transporter (TC 2.A.53) family.</text>
</comment>
<dbReference type="Ensembl" id="ENSCWAT00000008687.1">
    <property type="protein sequence ID" value="ENSCWAP00000007977.1"/>
    <property type="gene ID" value="ENSCWAG00000006207.1"/>
</dbReference>
<proteinExistence type="inferred from homology"/>
<evidence type="ECO:0000256" key="2">
    <source>
        <dbReference type="ARBA" id="ARBA00008692"/>
    </source>
</evidence>
<keyword evidence="4" id="KW-0813">Transport</keyword>
<comment type="subcellular location">
    <subcellularLocation>
        <location evidence="1">Apical cell membrane</location>
        <topology evidence="1">Multi-pass membrane protein</topology>
    </subcellularLocation>
</comment>
<evidence type="ECO:0000256" key="15">
    <source>
        <dbReference type="ARBA" id="ARBA00051018"/>
    </source>
</evidence>
<evidence type="ECO:0000256" key="20">
    <source>
        <dbReference type="SAM" id="Phobius"/>
    </source>
</evidence>
<dbReference type="SUPFAM" id="SSF52091">
    <property type="entry name" value="SpoIIaa-like"/>
    <property type="match status" value="1"/>
</dbReference>
<dbReference type="GO" id="GO:0002062">
    <property type="term" value="P:chondrocyte differentiation"/>
    <property type="evidence" value="ECO:0007669"/>
    <property type="project" value="Ensembl"/>
</dbReference>
<gene>
    <name evidence="22" type="primary">SLC26A2</name>
</gene>
<keyword evidence="5" id="KW-1003">Cell membrane</keyword>
<evidence type="ECO:0000256" key="6">
    <source>
        <dbReference type="ARBA" id="ARBA00022553"/>
    </source>
</evidence>
<keyword evidence="8 20" id="KW-1133">Transmembrane helix</keyword>
<dbReference type="Proteomes" id="UP000694540">
    <property type="component" value="Unplaced"/>
</dbReference>
<dbReference type="Pfam" id="PF01740">
    <property type="entry name" value="STAS"/>
    <property type="match status" value="1"/>
</dbReference>